<dbReference type="Proteomes" id="UP001219934">
    <property type="component" value="Unassembled WGS sequence"/>
</dbReference>
<feature type="non-terminal residue" evidence="1">
    <location>
        <position position="1"/>
    </location>
</feature>
<evidence type="ECO:0000313" key="2">
    <source>
        <dbReference type="Proteomes" id="UP001219934"/>
    </source>
</evidence>
<sequence length="194" mass="22336">MCGERRPEHRQGLLLFSDGLLEEKMDLWKRRGALDGALVWEVLQWMRTDQPLKADPLWRCFSVRPSVHRVAEEYKEQAAPLNGFTHHREELEPLNSNGHHKSPLKDVLKGSEPHLYNVHLGALSRRLALPFSPVPLPDVSAEVNGIGFSRQASGICPREDWSLFPPTEGRRRLSQLCKKRKVMKEKVVVYLNCW</sequence>
<keyword evidence="2" id="KW-1185">Reference proteome</keyword>
<reference evidence="1" key="1">
    <citation type="submission" date="2022-11" db="EMBL/GenBank/DDBJ databases">
        <title>Chromosome-level genome of Pogonophryne albipinna.</title>
        <authorList>
            <person name="Jo E."/>
        </authorList>
    </citation>
    <scope>NUCLEOTIDE SEQUENCE</scope>
    <source>
        <strain evidence="1">SGF0006</strain>
        <tissue evidence="1">Muscle</tissue>
    </source>
</reference>
<dbReference type="AlphaFoldDB" id="A0AAD6BCP0"/>
<organism evidence="1 2">
    <name type="scientific">Pogonophryne albipinna</name>
    <dbReference type="NCBI Taxonomy" id="1090488"/>
    <lineage>
        <taxon>Eukaryota</taxon>
        <taxon>Metazoa</taxon>
        <taxon>Chordata</taxon>
        <taxon>Craniata</taxon>
        <taxon>Vertebrata</taxon>
        <taxon>Euteleostomi</taxon>
        <taxon>Actinopterygii</taxon>
        <taxon>Neopterygii</taxon>
        <taxon>Teleostei</taxon>
        <taxon>Neoteleostei</taxon>
        <taxon>Acanthomorphata</taxon>
        <taxon>Eupercaria</taxon>
        <taxon>Perciformes</taxon>
        <taxon>Notothenioidei</taxon>
        <taxon>Pogonophryne</taxon>
    </lineage>
</organism>
<dbReference type="EMBL" id="JAPTMU010000007">
    <property type="protein sequence ID" value="KAJ4941024.1"/>
    <property type="molecule type" value="Genomic_DNA"/>
</dbReference>
<comment type="caution">
    <text evidence="1">The sequence shown here is derived from an EMBL/GenBank/DDBJ whole genome shotgun (WGS) entry which is preliminary data.</text>
</comment>
<name>A0AAD6BCP0_9TELE</name>
<accession>A0AAD6BCP0</accession>
<evidence type="ECO:0000313" key="1">
    <source>
        <dbReference type="EMBL" id="KAJ4941024.1"/>
    </source>
</evidence>
<gene>
    <name evidence="1" type="ORF">JOQ06_027311</name>
</gene>
<proteinExistence type="predicted"/>
<protein>
    <submittedName>
        <fullName evidence="1">Uncharacterized protein</fullName>
    </submittedName>
</protein>